<evidence type="ECO:0000256" key="4">
    <source>
        <dbReference type="ARBA" id="ARBA00007073"/>
    </source>
</evidence>
<proteinExistence type="inferred from homology"/>
<dbReference type="PANTHER" id="PTHR31283:SF5">
    <property type="entry name" value="EKC_KEOPS COMPLEX SUBUNIT LAGE3"/>
    <property type="match status" value="1"/>
</dbReference>
<comment type="subcellular location">
    <subcellularLocation>
        <location evidence="3">Cytoplasm</location>
    </subcellularLocation>
    <subcellularLocation>
        <location evidence="2">Membrane</location>
        <topology evidence="2">Multi-pass membrane protein</topology>
    </subcellularLocation>
    <subcellularLocation>
        <location evidence="1">Nucleus</location>
    </subcellularLocation>
</comment>
<dbReference type="Gene3D" id="3.30.310.50">
    <property type="entry name" value="Alpha-D-phosphohexomutase, C-terminal domain"/>
    <property type="match status" value="1"/>
</dbReference>
<dbReference type="GO" id="GO:0070525">
    <property type="term" value="P:tRNA threonylcarbamoyladenosine metabolic process"/>
    <property type="evidence" value="ECO:0007669"/>
    <property type="project" value="TreeGrafter"/>
</dbReference>
<evidence type="ECO:0000256" key="11">
    <source>
        <dbReference type="ARBA" id="ARBA00053047"/>
    </source>
</evidence>
<keyword evidence="7" id="KW-0819">tRNA processing</keyword>
<reference evidence="16" key="1">
    <citation type="submission" date="2023-01" db="EMBL/GenBank/DDBJ databases">
        <title>Key to firefly adult light organ development and bioluminescence: homeobox transcription factors regulate luciferase expression and transportation to peroxisome.</title>
        <authorList>
            <person name="Fu X."/>
        </authorList>
    </citation>
    <scope>NUCLEOTIDE SEQUENCE [LARGE SCALE GENOMIC DNA]</scope>
</reference>
<keyword evidence="5" id="KW-0963">Cytoplasm</keyword>
<dbReference type="InterPro" id="IPR015419">
    <property type="entry name" value="CTAG/Pcc1"/>
</dbReference>
<dbReference type="GO" id="GO:0005634">
    <property type="term" value="C:nucleus"/>
    <property type="evidence" value="ECO:0007669"/>
    <property type="project" value="UniProtKB-SubCell"/>
</dbReference>
<evidence type="ECO:0000256" key="5">
    <source>
        <dbReference type="ARBA" id="ARBA00022490"/>
    </source>
</evidence>
<dbReference type="PANTHER" id="PTHR31283">
    <property type="entry name" value="EKC/KEOPS COMPLEX SUBUNIT PCC1 FAMILY MEMBER"/>
    <property type="match status" value="1"/>
</dbReference>
<evidence type="ECO:0000256" key="3">
    <source>
        <dbReference type="ARBA" id="ARBA00004496"/>
    </source>
</evidence>
<evidence type="ECO:0000256" key="7">
    <source>
        <dbReference type="ARBA" id="ARBA00022694"/>
    </source>
</evidence>
<evidence type="ECO:0000256" key="13">
    <source>
        <dbReference type="SAM" id="Phobius"/>
    </source>
</evidence>
<dbReference type="Proteomes" id="UP001353858">
    <property type="component" value="Unassembled WGS sequence"/>
</dbReference>
<protein>
    <recommendedName>
        <fullName evidence="12">L antigen family member 3</fullName>
    </recommendedName>
</protein>
<dbReference type="GO" id="GO:0016020">
    <property type="term" value="C:membrane"/>
    <property type="evidence" value="ECO:0007669"/>
    <property type="project" value="UniProtKB-SubCell"/>
</dbReference>
<evidence type="ECO:0000256" key="2">
    <source>
        <dbReference type="ARBA" id="ARBA00004141"/>
    </source>
</evidence>
<dbReference type="Pfam" id="PF09341">
    <property type="entry name" value="Pcc1"/>
    <property type="match status" value="1"/>
</dbReference>
<feature type="transmembrane region" description="Helical" evidence="13">
    <location>
        <begin position="112"/>
        <end position="133"/>
    </location>
</feature>
<dbReference type="Pfam" id="PF08510">
    <property type="entry name" value="PIG-P"/>
    <property type="match status" value="1"/>
</dbReference>
<keyword evidence="10" id="KW-0539">Nucleus</keyword>
<evidence type="ECO:0000256" key="8">
    <source>
        <dbReference type="ARBA" id="ARBA00022989"/>
    </source>
</evidence>
<organism evidence="15 16">
    <name type="scientific">Aquatica leii</name>
    <dbReference type="NCBI Taxonomy" id="1421715"/>
    <lineage>
        <taxon>Eukaryota</taxon>
        <taxon>Metazoa</taxon>
        <taxon>Ecdysozoa</taxon>
        <taxon>Arthropoda</taxon>
        <taxon>Hexapoda</taxon>
        <taxon>Insecta</taxon>
        <taxon>Pterygota</taxon>
        <taxon>Neoptera</taxon>
        <taxon>Endopterygota</taxon>
        <taxon>Coleoptera</taxon>
        <taxon>Polyphaga</taxon>
        <taxon>Elateriformia</taxon>
        <taxon>Elateroidea</taxon>
        <taxon>Lampyridae</taxon>
        <taxon>Luciolinae</taxon>
        <taxon>Aquatica</taxon>
    </lineage>
</organism>
<evidence type="ECO:0000256" key="12">
    <source>
        <dbReference type="ARBA" id="ARBA00076355"/>
    </source>
</evidence>
<dbReference type="EMBL" id="JARPUR010000003">
    <property type="protein sequence ID" value="KAK4879573.1"/>
    <property type="molecule type" value="Genomic_DNA"/>
</dbReference>
<dbReference type="GO" id="GO:0005737">
    <property type="term" value="C:cytoplasm"/>
    <property type="evidence" value="ECO:0007669"/>
    <property type="project" value="UniProtKB-SubCell"/>
</dbReference>
<feature type="domain" description="PIG-P" evidence="14">
    <location>
        <begin position="91"/>
        <end position="198"/>
    </location>
</feature>
<evidence type="ECO:0000256" key="6">
    <source>
        <dbReference type="ARBA" id="ARBA00022692"/>
    </source>
</evidence>
<evidence type="ECO:0000256" key="1">
    <source>
        <dbReference type="ARBA" id="ARBA00004123"/>
    </source>
</evidence>
<keyword evidence="16" id="KW-1185">Reference proteome</keyword>
<keyword evidence="9 13" id="KW-0472">Membrane</keyword>
<dbReference type="AlphaFoldDB" id="A0AAN7QIH5"/>
<dbReference type="FunFam" id="3.30.310.50:FF:000005">
    <property type="entry name" value="L antigen family member 3"/>
    <property type="match status" value="1"/>
</dbReference>
<accession>A0AAN7QIH5</accession>
<evidence type="ECO:0000313" key="15">
    <source>
        <dbReference type="EMBL" id="KAK4879573.1"/>
    </source>
</evidence>
<dbReference type="GO" id="GO:0000408">
    <property type="term" value="C:EKC/KEOPS complex"/>
    <property type="evidence" value="ECO:0007669"/>
    <property type="project" value="TreeGrafter"/>
</dbReference>
<gene>
    <name evidence="15" type="ORF">RN001_007719</name>
</gene>
<name>A0AAN7QIH5_9COLE</name>
<dbReference type="GO" id="GO:0008033">
    <property type="term" value="P:tRNA processing"/>
    <property type="evidence" value="ECO:0007669"/>
    <property type="project" value="UniProtKB-KW"/>
</dbReference>
<comment type="caution">
    <text evidence="15">The sequence shown here is derived from an EMBL/GenBank/DDBJ whole genome shotgun (WGS) entry which is preliminary data.</text>
</comment>
<evidence type="ECO:0000259" key="14">
    <source>
        <dbReference type="Pfam" id="PF08510"/>
    </source>
</evidence>
<comment type="similarity">
    <text evidence="4">Belongs to the CTAG/PCC1 family.</text>
</comment>
<evidence type="ECO:0000313" key="16">
    <source>
        <dbReference type="Proteomes" id="UP001353858"/>
    </source>
</evidence>
<sequence>MLNEEKLHVVNLHVPFSSPRLAQVAFDVLRVDTEPKRSGVTKELYLNNNVVEVKFAGEIVRQLRTAVNSFFENLILILKTTECLGPPVSDIWAIIPQSWFEYFHITCFPQRYWAVAIPIYITTAVLIFGLVIYPNKTIEQRNSCKHVFEVQDDKGACICRDKEKCGKQQYLKISKDFHLKCVPSATDLDVIEVSKIFYSKLKSN</sequence>
<evidence type="ECO:0000256" key="10">
    <source>
        <dbReference type="ARBA" id="ARBA00023242"/>
    </source>
</evidence>
<keyword evidence="8 13" id="KW-1133">Transmembrane helix</keyword>
<dbReference type="InterPro" id="IPR013717">
    <property type="entry name" value="PIG-P"/>
</dbReference>
<comment type="function">
    <text evidence="11">Component of the EKC/KEOPS complex that is required for the formation of a threonylcarbamoyl group on adenosine at position 37 (t(6)A37) in tRNAs that read codons beginning with adenine. The complex is probably involved in the transfer of the threonylcarbamoyl moiety of threonylcarbamoyl-AMP (TC-AMP) to the N6 group of A37. LAGE3 functions as a dimerization module for the complex.</text>
</comment>
<evidence type="ECO:0000256" key="9">
    <source>
        <dbReference type="ARBA" id="ARBA00023136"/>
    </source>
</evidence>
<keyword evidence="6 13" id="KW-0812">Transmembrane</keyword>